<dbReference type="Pfam" id="PF05048">
    <property type="entry name" value="NosD"/>
    <property type="match status" value="1"/>
</dbReference>
<keyword evidence="3" id="KW-0833">Ubl conjugation pathway</keyword>
<dbReference type="GeneID" id="38471919"/>
<evidence type="ECO:0000313" key="7">
    <source>
        <dbReference type="EMBL" id="RMB11654.1"/>
    </source>
</evidence>
<proteinExistence type="predicted"/>
<dbReference type="InterPro" id="IPR007742">
    <property type="entry name" value="NosD_dom"/>
</dbReference>
<dbReference type="RefSeq" id="WP_121921890.1">
    <property type="nucleotide sequence ID" value="NZ_CP034145.1"/>
</dbReference>
<evidence type="ECO:0000256" key="4">
    <source>
        <dbReference type="SAM" id="MobiDB-lite"/>
    </source>
</evidence>
<dbReference type="Gene3D" id="2.160.20.10">
    <property type="entry name" value="Single-stranded right-handed beta-helix, Pectin lyase-like"/>
    <property type="match status" value="2"/>
</dbReference>
<dbReference type="PANTHER" id="PTHR22990:SF15">
    <property type="entry name" value="F-BOX ONLY PROTEIN 10"/>
    <property type="match status" value="1"/>
</dbReference>
<evidence type="ECO:0000256" key="1">
    <source>
        <dbReference type="ARBA" id="ARBA00004906"/>
    </source>
</evidence>
<dbReference type="InterPro" id="IPR006626">
    <property type="entry name" value="PbH1"/>
</dbReference>
<protein>
    <submittedName>
        <fullName evidence="7">Nitrous oxidase accessory protein</fullName>
    </submittedName>
    <submittedName>
        <fullName evidence="6">Nitrous oxide reductase family maturation protein NosD</fullName>
    </submittedName>
</protein>
<evidence type="ECO:0000256" key="2">
    <source>
        <dbReference type="ARBA" id="ARBA00022737"/>
    </source>
</evidence>
<dbReference type="KEGG" id="haer:DU502_11495"/>
<dbReference type="InterPro" id="IPR011050">
    <property type="entry name" value="Pectin_lyase_fold/virulence"/>
</dbReference>
<dbReference type="EMBL" id="REFS01000008">
    <property type="protein sequence ID" value="RMB11654.1"/>
    <property type="molecule type" value="Genomic_DNA"/>
</dbReference>
<name>A0A3M0CQ18_9EURY</name>
<evidence type="ECO:0000259" key="5">
    <source>
        <dbReference type="SMART" id="SM00722"/>
    </source>
</evidence>
<evidence type="ECO:0000313" key="8">
    <source>
        <dbReference type="Proteomes" id="UP000277326"/>
    </source>
</evidence>
<organism evidence="7 8">
    <name type="scientific">Haloplanus aerogenes</name>
    <dbReference type="NCBI Taxonomy" id="660522"/>
    <lineage>
        <taxon>Archaea</taxon>
        <taxon>Methanobacteriati</taxon>
        <taxon>Methanobacteriota</taxon>
        <taxon>Stenosarchaea group</taxon>
        <taxon>Halobacteria</taxon>
        <taxon>Halobacteriales</taxon>
        <taxon>Haloferacaceae</taxon>
        <taxon>Haloplanus</taxon>
    </lineage>
</organism>
<dbReference type="Proteomes" id="UP000277326">
    <property type="component" value="Unassembled WGS sequence"/>
</dbReference>
<sequence>MNERLEYGFAVVAVATVVLSLVAVVAAPTAAERTDELDFDPGVPDEYSFTPPTQDGTAEVDGQTFDSAQAAVVAAEPGETVTLRGRLEGPIVVNASDVTVTSAPGTLALVEGTGEGDILTINGQNVTVDRVWVRNSGYDTAENDAGIWVNGTNAHVVDSRVTNTTFGVWIDGVDDVRLENNTIVGRESIYPFSNRGNGIQIWKSDDSVIADNRITDVRDGIYYSWASNVLAHGNTMWDLRYGVHYMYSDDNTLRNNLAFDNDVGYALMVSKDLTIVNNTAINNTGQSGHGILVKSIDRTAIRNNTLVRNDKGLYVYNSLDNVVTGNLVLENHVGVHLTAGSVREEVHHNSFIKNDEPVRAVIGEQVAWNESDEGNYWSGAKPADVDGDGVSEARYQPAGTVERLAVREPRARLYTDSPAFAVIRLAESSIPVIETPGVVDHHPLATPPHEDWRRYYE</sequence>
<evidence type="ECO:0000256" key="3">
    <source>
        <dbReference type="ARBA" id="ARBA00022786"/>
    </source>
</evidence>
<comment type="pathway">
    <text evidence="1">Protein modification; protein ubiquitination.</text>
</comment>
<feature type="domain" description="Carbohydrate-binding/sugar hydrolysis" evidence="5">
    <location>
        <begin position="230"/>
        <end position="393"/>
    </location>
</feature>
<dbReference type="InterPro" id="IPR026464">
    <property type="entry name" value="NosD_copper_fam"/>
</dbReference>
<dbReference type="Proteomes" id="UP000282007">
    <property type="component" value="Chromosome"/>
</dbReference>
<dbReference type="AlphaFoldDB" id="A0A3M0CQ18"/>
<dbReference type="InterPro" id="IPR006633">
    <property type="entry name" value="Carb-bd_sugar_hydrolysis-dom"/>
</dbReference>
<dbReference type="PANTHER" id="PTHR22990">
    <property type="entry name" value="F-BOX ONLY PROTEIN"/>
    <property type="match status" value="1"/>
</dbReference>
<dbReference type="InterPro" id="IPR051550">
    <property type="entry name" value="SCF-Subunits/Alg-Epimerases"/>
</dbReference>
<dbReference type="InterPro" id="IPR012334">
    <property type="entry name" value="Pectin_lyas_fold"/>
</dbReference>
<dbReference type="NCBIfam" id="TIGR03804">
    <property type="entry name" value="para_beta_helix"/>
    <property type="match status" value="2"/>
</dbReference>
<dbReference type="InterPro" id="IPR022441">
    <property type="entry name" value="Para_beta_helix_rpt-2"/>
</dbReference>
<accession>A0A3M0CQ18</accession>
<reference evidence="7" key="3">
    <citation type="submission" date="2018-10" db="EMBL/GenBank/DDBJ databases">
        <authorList>
            <person name="Whitman W."/>
            <person name="Huntemann M."/>
            <person name="Clum A."/>
            <person name="Pillay M."/>
            <person name="Palaniappan K."/>
            <person name="Varghese N."/>
            <person name="Mikhailova N."/>
            <person name="Stamatis D."/>
            <person name="Reddy T."/>
            <person name="Daum C."/>
            <person name="Shapiro N."/>
            <person name="Ivanova N."/>
            <person name="Kyrpides N."/>
            <person name="Woyke T."/>
        </authorList>
    </citation>
    <scope>NUCLEOTIDE SEQUENCE</scope>
    <source>
        <strain evidence="7">CGMCC 1.10124</strain>
    </source>
</reference>
<dbReference type="SMART" id="SM00722">
    <property type="entry name" value="CASH"/>
    <property type="match status" value="2"/>
</dbReference>
<dbReference type="NCBIfam" id="TIGR04247">
    <property type="entry name" value="NosD_copper_fam"/>
    <property type="match status" value="1"/>
</dbReference>
<gene>
    <name evidence="6" type="primary">nosD</name>
    <name evidence="7" type="ORF">ATH50_3353</name>
    <name evidence="6" type="ORF">DU502_11495</name>
</gene>
<feature type="domain" description="Carbohydrate-binding/sugar hydrolysis" evidence="5">
    <location>
        <begin position="86"/>
        <end position="224"/>
    </location>
</feature>
<reference evidence="7 8" key="1">
    <citation type="journal article" date="2015" name="Stand. Genomic Sci.">
        <title>Genomic Encyclopedia of Bacterial and Archaeal Type Strains, Phase III: the genomes of soil and plant-associated and newly described type strains.</title>
        <authorList>
            <person name="Whitman W.B."/>
            <person name="Woyke T."/>
            <person name="Klenk H.P."/>
            <person name="Zhou Y."/>
            <person name="Lilburn T.G."/>
            <person name="Beck B.J."/>
            <person name="De Vos P."/>
            <person name="Vandamme P."/>
            <person name="Eisen J.A."/>
            <person name="Garrity G."/>
            <person name="Hugenholtz P."/>
            <person name="Kyrpides N.C."/>
        </authorList>
    </citation>
    <scope>NUCLEOTIDE SEQUENCE [LARGE SCALE GENOMIC DNA]</scope>
    <source>
        <strain evidence="7 8">CGMCC 1.10124</strain>
    </source>
</reference>
<keyword evidence="9" id="KW-1185">Reference proteome</keyword>
<dbReference type="SUPFAM" id="SSF51126">
    <property type="entry name" value="Pectin lyase-like"/>
    <property type="match status" value="1"/>
</dbReference>
<keyword evidence="2" id="KW-0677">Repeat</keyword>
<dbReference type="OrthoDB" id="29186at2157"/>
<evidence type="ECO:0000313" key="6">
    <source>
        <dbReference type="EMBL" id="AZH25957.1"/>
    </source>
</evidence>
<dbReference type="SMART" id="SM00710">
    <property type="entry name" value="PbH1"/>
    <property type="match status" value="9"/>
</dbReference>
<evidence type="ECO:0000313" key="9">
    <source>
        <dbReference type="Proteomes" id="UP000282007"/>
    </source>
</evidence>
<feature type="region of interest" description="Disordered" evidence="4">
    <location>
        <begin position="36"/>
        <end position="60"/>
    </location>
</feature>
<reference evidence="6 9" key="2">
    <citation type="submission" date="2018-07" db="EMBL/GenBank/DDBJ databases">
        <title>Genome sequences of Haloplanus aerogenes JCM 16430T.</title>
        <authorList>
            <person name="Kim Y.B."/>
            <person name="Roh S.W."/>
        </authorList>
    </citation>
    <scope>NUCLEOTIDE SEQUENCE [LARGE SCALE GENOMIC DNA]</scope>
    <source>
        <strain evidence="6 9">JCM 16430</strain>
    </source>
</reference>
<dbReference type="EMBL" id="CP034145">
    <property type="protein sequence ID" value="AZH25957.1"/>
    <property type="molecule type" value="Genomic_DNA"/>
</dbReference>